<dbReference type="Proteomes" id="UP000265520">
    <property type="component" value="Unassembled WGS sequence"/>
</dbReference>
<protein>
    <submittedName>
        <fullName evidence="1">Uncharacterized protein</fullName>
    </submittedName>
</protein>
<evidence type="ECO:0000313" key="2">
    <source>
        <dbReference type="Proteomes" id="UP000265520"/>
    </source>
</evidence>
<sequence length="41" mass="5024">MDELSFANPLEMVILVFDGEIDAYWWVLCTEKYFKHWRTPE</sequence>
<evidence type="ECO:0000313" key="1">
    <source>
        <dbReference type="EMBL" id="MCI72955.1"/>
    </source>
</evidence>
<proteinExistence type="predicted"/>
<name>A0A392UMH2_9FABA</name>
<dbReference type="EMBL" id="LXQA010828408">
    <property type="protein sequence ID" value="MCI72955.1"/>
    <property type="molecule type" value="Genomic_DNA"/>
</dbReference>
<organism evidence="1 2">
    <name type="scientific">Trifolium medium</name>
    <dbReference type="NCBI Taxonomy" id="97028"/>
    <lineage>
        <taxon>Eukaryota</taxon>
        <taxon>Viridiplantae</taxon>
        <taxon>Streptophyta</taxon>
        <taxon>Embryophyta</taxon>
        <taxon>Tracheophyta</taxon>
        <taxon>Spermatophyta</taxon>
        <taxon>Magnoliopsida</taxon>
        <taxon>eudicotyledons</taxon>
        <taxon>Gunneridae</taxon>
        <taxon>Pentapetalae</taxon>
        <taxon>rosids</taxon>
        <taxon>fabids</taxon>
        <taxon>Fabales</taxon>
        <taxon>Fabaceae</taxon>
        <taxon>Papilionoideae</taxon>
        <taxon>50 kb inversion clade</taxon>
        <taxon>NPAAA clade</taxon>
        <taxon>Hologalegina</taxon>
        <taxon>IRL clade</taxon>
        <taxon>Trifolieae</taxon>
        <taxon>Trifolium</taxon>
    </lineage>
</organism>
<feature type="non-terminal residue" evidence="1">
    <location>
        <position position="41"/>
    </location>
</feature>
<dbReference type="AlphaFoldDB" id="A0A392UMH2"/>
<keyword evidence="2" id="KW-1185">Reference proteome</keyword>
<reference evidence="1 2" key="1">
    <citation type="journal article" date="2018" name="Front. Plant Sci.">
        <title>Red Clover (Trifolium pratense) and Zigzag Clover (T. medium) - A Picture of Genomic Similarities and Differences.</title>
        <authorList>
            <person name="Dluhosova J."/>
            <person name="Istvanek J."/>
            <person name="Nedelnik J."/>
            <person name="Repkova J."/>
        </authorList>
    </citation>
    <scope>NUCLEOTIDE SEQUENCE [LARGE SCALE GENOMIC DNA]</scope>
    <source>
        <strain evidence="2">cv. 10/8</strain>
        <tissue evidence="1">Leaf</tissue>
    </source>
</reference>
<accession>A0A392UMH2</accession>
<comment type="caution">
    <text evidence="1">The sequence shown here is derived from an EMBL/GenBank/DDBJ whole genome shotgun (WGS) entry which is preliminary data.</text>
</comment>